<dbReference type="InterPro" id="IPR049449">
    <property type="entry name" value="TesB_ACOT8-like_N"/>
</dbReference>
<evidence type="ECO:0008006" key="5">
    <source>
        <dbReference type="Google" id="ProtNLM"/>
    </source>
</evidence>
<dbReference type="AlphaFoldDB" id="A0A1L3MHU4"/>
<dbReference type="InterPro" id="IPR042171">
    <property type="entry name" value="Acyl-CoA_hotdog"/>
</dbReference>
<dbReference type="KEGG" id="jte:ASJ30_10820"/>
<keyword evidence="4" id="KW-1185">Reference proteome</keyword>
<accession>A0A1L3MHU4</accession>
<proteinExistence type="predicted"/>
<dbReference type="Gene3D" id="2.40.160.210">
    <property type="entry name" value="Acyl-CoA thioesterase, double hotdog domain"/>
    <property type="match status" value="1"/>
</dbReference>
<feature type="domain" description="Acyl-CoA thioesterase-like C-terminal" evidence="2">
    <location>
        <begin position="138"/>
        <end position="259"/>
    </location>
</feature>
<evidence type="ECO:0000259" key="2">
    <source>
        <dbReference type="Pfam" id="PF20789"/>
    </source>
</evidence>
<evidence type="ECO:0000259" key="1">
    <source>
        <dbReference type="Pfam" id="PF13622"/>
    </source>
</evidence>
<feature type="domain" description="Acyl-CoA thioesterase-like N-terminal HotDog" evidence="1">
    <location>
        <begin position="20"/>
        <end position="102"/>
    </location>
</feature>
<protein>
    <recommendedName>
        <fullName evidence="5">Thioesterase-like superfamily protein</fullName>
    </recommendedName>
</protein>
<evidence type="ECO:0000313" key="4">
    <source>
        <dbReference type="Proteomes" id="UP000182938"/>
    </source>
</evidence>
<dbReference type="InterPro" id="IPR029069">
    <property type="entry name" value="HotDog_dom_sf"/>
</dbReference>
<dbReference type="Pfam" id="PF13622">
    <property type="entry name" value="4HBT_3"/>
    <property type="match status" value="1"/>
</dbReference>
<dbReference type="RefSeq" id="WP_083546125.1">
    <property type="nucleotide sequence ID" value="NZ_CP013290.1"/>
</dbReference>
<evidence type="ECO:0000313" key="3">
    <source>
        <dbReference type="EMBL" id="APH01955.1"/>
    </source>
</evidence>
<dbReference type="Proteomes" id="UP000182938">
    <property type="component" value="Chromosome"/>
</dbReference>
<dbReference type="InterPro" id="IPR049450">
    <property type="entry name" value="ACOT8-like_C"/>
</dbReference>
<dbReference type="SUPFAM" id="SSF54637">
    <property type="entry name" value="Thioesterase/thiol ester dehydrase-isomerase"/>
    <property type="match status" value="1"/>
</dbReference>
<gene>
    <name evidence="3" type="ORF">ASJ30_10820</name>
</gene>
<reference evidence="3 4" key="1">
    <citation type="submission" date="2015-11" db="EMBL/GenBank/DDBJ databases">
        <authorList>
            <person name="Zhang Y."/>
            <person name="Guo Z."/>
        </authorList>
    </citation>
    <scope>NUCLEOTIDE SEQUENCE [LARGE SCALE GENOMIC DNA]</scope>
    <source>
        <strain evidence="3 4">YFY001</strain>
    </source>
</reference>
<dbReference type="Pfam" id="PF20789">
    <property type="entry name" value="4HBT_3C"/>
    <property type="match status" value="1"/>
</dbReference>
<name>A0A1L3MHU4_9MICO</name>
<dbReference type="EMBL" id="CP013290">
    <property type="protein sequence ID" value="APH01955.1"/>
    <property type="molecule type" value="Genomic_DNA"/>
</dbReference>
<sequence length="265" mass="28455">MESFYRQLDETTFDSLRATAGPWSPHAQHAGPPAALLARAMERHEPAPGTRLADVRLDILGPIPVAPLTVDVELLRGGRSMQLLQATASTAGRPVAVARAWRITRAPEDFPRLTGRRAEGIGAVPGATDTSSRLELPGMHADGYVAVIEWRFVEGGVGTGGTATAWGRQLVPLLPDEEPSPWERTLVLADSGGGITMTVDPRRHTYINCDLHVVLDRDPEGEWVRMDSQAFATPGHGGTVRTTLADHHGVIGTGLQTMVAQDARC</sequence>
<organism evidence="3 4">
    <name type="scientific">Janibacter indicus</name>
    <dbReference type="NCBI Taxonomy" id="857417"/>
    <lineage>
        <taxon>Bacteria</taxon>
        <taxon>Bacillati</taxon>
        <taxon>Actinomycetota</taxon>
        <taxon>Actinomycetes</taxon>
        <taxon>Micrococcales</taxon>
        <taxon>Intrasporangiaceae</taxon>
        <taxon>Janibacter</taxon>
    </lineage>
</organism>